<keyword evidence="3" id="KW-1185">Reference proteome</keyword>
<proteinExistence type="predicted"/>
<reference evidence="2" key="1">
    <citation type="submission" date="2020-01" db="EMBL/GenBank/DDBJ databases">
        <title>Identification and distribution of gene clusters putatively required for synthesis of sphingolipid metabolism inhibitors in phylogenetically diverse species of the filamentous fungus Fusarium.</title>
        <authorList>
            <person name="Kim H.-S."/>
            <person name="Busman M."/>
            <person name="Brown D.W."/>
            <person name="Divon H."/>
            <person name="Uhlig S."/>
            <person name="Proctor R.H."/>
        </authorList>
    </citation>
    <scope>NUCLEOTIDE SEQUENCE</scope>
    <source>
        <strain evidence="2">NRRL 53441</strain>
    </source>
</reference>
<name>A0A8H4KEG2_9HYPO</name>
<feature type="compositionally biased region" description="Low complexity" evidence="1">
    <location>
        <begin position="264"/>
        <end position="274"/>
    </location>
</feature>
<dbReference type="AlphaFoldDB" id="A0A8H4KEG2"/>
<evidence type="ECO:0000256" key="1">
    <source>
        <dbReference type="SAM" id="MobiDB-lite"/>
    </source>
</evidence>
<organism evidence="2 3">
    <name type="scientific">Fusarium austroafricanum</name>
    <dbReference type="NCBI Taxonomy" id="2364996"/>
    <lineage>
        <taxon>Eukaryota</taxon>
        <taxon>Fungi</taxon>
        <taxon>Dikarya</taxon>
        <taxon>Ascomycota</taxon>
        <taxon>Pezizomycotina</taxon>
        <taxon>Sordariomycetes</taxon>
        <taxon>Hypocreomycetidae</taxon>
        <taxon>Hypocreales</taxon>
        <taxon>Nectriaceae</taxon>
        <taxon>Fusarium</taxon>
        <taxon>Fusarium concolor species complex</taxon>
    </lineage>
</organism>
<dbReference type="EMBL" id="JAADJG010000349">
    <property type="protein sequence ID" value="KAF4448264.1"/>
    <property type="molecule type" value="Genomic_DNA"/>
</dbReference>
<feature type="region of interest" description="Disordered" evidence="1">
    <location>
        <begin position="78"/>
        <end position="335"/>
    </location>
</feature>
<gene>
    <name evidence="2" type="ORF">F53441_8298</name>
</gene>
<protein>
    <submittedName>
        <fullName evidence="2">Uncharacterized protein</fullName>
    </submittedName>
</protein>
<evidence type="ECO:0000313" key="2">
    <source>
        <dbReference type="EMBL" id="KAF4448264.1"/>
    </source>
</evidence>
<comment type="caution">
    <text evidence="2">The sequence shown here is derived from an EMBL/GenBank/DDBJ whole genome shotgun (WGS) entry which is preliminary data.</text>
</comment>
<evidence type="ECO:0000313" key="3">
    <source>
        <dbReference type="Proteomes" id="UP000605986"/>
    </source>
</evidence>
<sequence length="610" mass="66645">MTKTIGLIGSLGKGLPFDKVEKKFKDIDVKIVKKGDATAPDYVVTRDPSSIPAEWSNSWEMSEKWLKEMYEGKPIKWVDPREWNDSNGTIESRKLPVPQQSGSDADAAKAKAEADAAKAKAEADAKAKADADAAKAKAEADAKAKAEADAAKAKAEADAKAKADADAKAKADADAKAKADADAKAKADADAAKAKAEADAKAKADADAKAKAAADEKAKTGNDNEGNDNEDTDKGGSNNEGTDNEDTDKGGSNNEGTDNEGNDNEGSNNGGSDNEGTDKGGNNKPQPGVVKESQPDKESQSGKDNQSGVVKEEPKETGTNLSSIPTVPGRGRSPSVILQDNAKKAAMEAVEKARLARAASEAANAEAVRAVDKANAIGVDSVTHHGLQIDGPTKFEIPGECREEGESAVGTIQCITEGGYLLVYEKYQEYYRAYMFSGSRYPTKKKQFMTYKRNRKEEYTLQCEPVDREHHRKPEFSIYEIEIEGIAILYTRSSRIYRSLITVREPNTKEEPRRRDILLLYTMTSLKAKYGDSLVTRRLYYELLMRNQEPPEFWSPEKQKRISKDEEAEMKFLRKHSLAIARGKRFVRITEVKNEDGAFDLNVEEVPVLE</sequence>
<dbReference type="OrthoDB" id="5106018at2759"/>
<dbReference type="Proteomes" id="UP000605986">
    <property type="component" value="Unassembled WGS sequence"/>
</dbReference>
<feature type="compositionally biased region" description="Basic and acidic residues" evidence="1">
    <location>
        <begin position="106"/>
        <end position="222"/>
    </location>
</feature>
<accession>A0A8H4KEG2</accession>